<protein>
    <submittedName>
        <fullName evidence="2">Uncharacterized protein</fullName>
    </submittedName>
</protein>
<dbReference type="Proteomes" id="UP001326110">
    <property type="component" value="Chromosome"/>
</dbReference>
<proteinExistence type="predicted"/>
<dbReference type="GeneID" id="43161593"/>
<gene>
    <name evidence="2" type="ORF">SR858_14250</name>
</gene>
<dbReference type="RefSeq" id="WP_019919665.1">
    <property type="nucleotide sequence ID" value="NZ_CP140152.1"/>
</dbReference>
<sequence length="68" mass="7774">MKRLNKWVEAISLVIMGLLMCYGSWGKEGVLPIDEFTQVGLVLCAGAGVFWYRTRQEKRLREDVARGK</sequence>
<feature type="transmembrane region" description="Helical" evidence="1">
    <location>
        <begin position="36"/>
        <end position="52"/>
    </location>
</feature>
<evidence type="ECO:0000313" key="3">
    <source>
        <dbReference type="Proteomes" id="UP001326110"/>
    </source>
</evidence>
<keyword evidence="1" id="KW-1133">Transmembrane helix</keyword>
<name>A0ABZ0XRR2_9BURK</name>
<accession>A0ABZ0XRR2</accession>
<organism evidence="2 3">
    <name type="scientific">Duganella zoogloeoides</name>
    <dbReference type="NCBI Taxonomy" id="75659"/>
    <lineage>
        <taxon>Bacteria</taxon>
        <taxon>Pseudomonadati</taxon>
        <taxon>Pseudomonadota</taxon>
        <taxon>Betaproteobacteria</taxon>
        <taxon>Burkholderiales</taxon>
        <taxon>Oxalobacteraceae</taxon>
        <taxon>Telluria group</taxon>
        <taxon>Duganella</taxon>
    </lineage>
</organism>
<evidence type="ECO:0000313" key="2">
    <source>
        <dbReference type="EMBL" id="WQH02243.1"/>
    </source>
</evidence>
<keyword evidence="3" id="KW-1185">Reference proteome</keyword>
<keyword evidence="1" id="KW-0812">Transmembrane</keyword>
<reference evidence="2 3" key="1">
    <citation type="submission" date="2023-11" db="EMBL/GenBank/DDBJ databases">
        <title>MicrobeMod: A computational toolkit for identifying prokaryotic methylation and restriction-modification with nanopore sequencing.</title>
        <authorList>
            <person name="Crits-Christoph A."/>
            <person name="Kang S.C."/>
            <person name="Lee H."/>
            <person name="Ostrov N."/>
        </authorList>
    </citation>
    <scope>NUCLEOTIDE SEQUENCE [LARGE SCALE GENOMIC DNA]</scope>
    <source>
        <strain evidence="2 3">ATCC 25935</strain>
    </source>
</reference>
<evidence type="ECO:0000256" key="1">
    <source>
        <dbReference type="SAM" id="Phobius"/>
    </source>
</evidence>
<keyword evidence="1" id="KW-0472">Membrane</keyword>
<dbReference type="EMBL" id="CP140152">
    <property type="protein sequence ID" value="WQH02243.1"/>
    <property type="molecule type" value="Genomic_DNA"/>
</dbReference>